<dbReference type="InterPro" id="IPR058240">
    <property type="entry name" value="rSAM_sf"/>
</dbReference>
<dbReference type="OrthoDB" id="271553at2759"/>
<evidence type="ECO:0000313" key="11">
    <source>
        <dbReference type="Proteomes" id="UP000051952"/>
    </source>
</evidence>
<dbReference type="Gene3D" id="3.40.50.360">
    <property type="match status" value="1"/>
</dbReference>
<evidence type="ECO:0000256" key="3">
    <source>
        <dbReference type="ARBA" id="ARBA00022485"/>
    </source>
</evidence>
<dbReference type="VEuPathDB" id="TriTrypDB:BSAL_69520"/>
<organism evidence="10 11">
    <name type="scientific">Bodo saltans</name>
    <name type="common">Flagellated protozoan</name>
    <dbReference type="NCBI Taxonomy" id="75058"/>
    <lineage>
        <taxon>Eukaryota</taxon>
        <taxon>Discoba</taxon>
        <taxon>Euglenozoa</taxon>
        <taxon>Kinetoplastea</taxon>
        <taxon>Metakinetoplastina</taxon>
        <taxon>Eubodonida</taxon>
        <taxon>Bodonidae</taxon>
        <taxon>Bodo</taxon>
    </lineage>
</organism>
<dbReference type="EMBL" id="CYKH01000495">
    <property type="protein sequence ID" value="CUG02006.1"/>
    <property type="molecule type" value="Genomic_DNA"/>
</dbReference>
<evidence type="ECO:0000256" key="6">
    <source>
        <dbReference type="ARBA" id="ARBA00023128"/>
    </source>
</evidence>
<dbReference type="SUPFAM" id="SSF102114">
    <property type="entry name" value="Radical SAM enzymes"/>
    <property type="match status" value="1"/>
</dbReference>
<evidence type="ECO:0000256" key="5">
    <source>
        <dbReference type="ARBA" id="ARBA00022741"/>
    </source>
</evidence>
<sequence>MLLEIFAALLVVFVSAYWFTKRSGPRDELKSECKLRVVIAFATQKGTARSFAHKLFSSVAASEFTKKLVVKVIDVADVDVDTMSASTDVFVFIVSTYTGGQPPPAASNFATLLADMSNDFRVSRDHFAKTRFAIFGLGDVVYGDNFNMFAKNVNEWVRGLGGRMIIPSVFASEQRSQGLFSTFSHSVVSWLEKSCANGVIDEVQSDEDPADDDAAADDLEDIVSDTKESKELMYPRLRNNLTKQGYQLIGTHSGVKLCRWTKSMLRGRGGCYKHTFYNISSYQCMEMTPSLACANKCVFCWRHHTNPVAKSFIWKHDEPEFLVDCSCRSPGDDQAKKKKNMVTNAQFPDRIQQLSPVTQLYVSIDAATKEELRKIDRPIFDDFWERMLDCVREIGLKHQRTVFRLTLVNEYNVTSLPEWAQLVHMGKPDFIEVKGVTFCGANDASDLTMKNVPFHHEVVKFCEALIEAIGGGEYEIACEHEHSCCMLIAKKQFKINGVWHTWIDYPKFFELIEYPKFFELIESGRTDFTSLEYAAPTPAWAIFQSQEHGFDPKEVRHRREKQEVITSGC</sequence>
<dbReference type="GO" id="GO:0051539">
    <property type="term" value="F:4 iron, 4 sulfur cluster binding"/>
    <property type="evidence" value="ECO:0007669"/>
    <property type="project" value="UniProtKB-KW"/>
</dbReference>
<dbReference type="SUPFAM" id="SSF52218">
    <property type="entry name" value="Flavoproteins"/>
    <property type="match status" value="1"/>
</dbReference>
<keyword evidence="11" id="KW-1185">Reference proteome</keyword>
<dbReference type="GO" id="GO:0010181">
    <property type="term" value="F:FMN binding"/>
    <property type="evidence" value="ECO:0007669"/>
    <property type="project" value="InterPro"/>
</dbReference>
<reference evidence="11" key="1">
    <citation type="submission" date="2015-09" db="EMBL/GenBank/DDBJ databases">
        <authorList>
            <consortium name="Pathogen Informatics"/>
        </authorList>
    </citation>
    <scope>NUCLEOTIDE SEQUENCE [LARGE SCALE GENOMIC DNA]</scope>
    <source>
        <strain evidence="11">Lake Konstanz</strain>
    </source>
</reference>
<evidence type="ECO:0000256" key="1">
    <source>
        <dbReference type="ARBA" id="ARBA00001966"/>
    </source>
</evidence>
<keyword evidence="6" id="KW-0496">Mitochondrion</keyword>
<protein>
    <recommendedName>
        <fullName evidence="9">Flavodoxin-like domain-containing protein</fullName>
    </recommendedName>
</protein>
<dbReference type="AlphaFoldDB" id="A0A0S4IRG7"/>
<feature type="signal peptide" evidence="8">
    <location>
        <begin position="1"/>
        <end position="16"/>
    </location>
</feature>
<evidence type="ECO:0000256" key="7">
    <source>
        <dbReference type="ARBA" id="ARBA00023239"/>
    </source>
</evidence>
<keyword evidence="3" id="KW-0004">4Fe-4S</keyword>
<dbReference type="PANTHER" id="PTHR13930">
    <property type="entry name" value="S-ADENOSYL-L-METHIONINE-DEPENDENT TRNA 4-DEMETHYLWYOSINE SYNTHASE"/>
    <property type="match status" value="1"/>
</dbReference>
<keyword evidence="4" id="KW-0819">tRNA processing</keyword>
<dbReference type="Pfam" id="PF08608">
    <property type="entry name" value="Wyosine_form"/>
    <property type="match status" value="1"/>
</dbReference>
<dbReference type="GO" id="GO:0005737">
    <property type="term" value="C:cytoplasm"/>
    <property type="evidence" value="ECO:0007669"/>
    <property type="project" value="UniProtKB-ARBA"/>
</dbReference>
<keyword evidence="7" id="KW-0456">Lyase</keyword>
<dbReference type="Proteomes" id="UP000051952">
    <property type="component" value="Unassembled WGS sequence"/>
</dbReference>
<keyword evidence="3" id="KW-0408">Iron</keyword>
<name>A0A0S4IRG7_BODSA</name>
<keyword evidence="3" id="KW-0479">Metal-binding</keyword>
<comment type="pathway">
    <text evidence="2">tRNA modification.</text>
</comment>
<evidence type="ECO:0000256" key="4">
    <source>
        <dbReference type="ARBA" id="ARBA00022694"/>
    </source>
</evidence>
<dbReference type="InterPro" id="IPR029039">
    <property type="entry name" value="Flavoprotein-like_sf"/>
</dbReference>
<dbReference type="PRINTS" id="PR00369">
    <property type="entry name" value="FLAVODOXIN"/>
</dbReference>
<keyword evidence="8" id="KW-0732">Signal</keyword>
<dbReference type="InterPro" id="IPR034556">
    <property type="entry name" value="tRNA_wybutosine-synthase"/>
</dbReference>
<dbReference type="OMA" id="TMANIPW"/>
<keyword evidence="3" id="KW-0411">Iron-sulfur</keyword>
<dbReference type="PANTHER" id="PTHR13930:SF0">
    <property type="entry name" value="S-ADENOSYL-L-METHIONINE-DEPENDENT TRNA 4-DEMETHYLWYOSINE SYNTHASE TYW1-RELATED"/>
    <property type="match status" value="1"/>
</dbReference>
<dbReference type="InterPro" id="IPR001094">
    <property type="entry name" value="Flavdoxin-like"/>
</dbReference>
<evidence type="ECO:0000256" key="2">
    <source>
        <dbReference type="ARBA" id="ARBA00005217"/>
    </source>
</evidence>
<comment type="cofactor">
    <cofactor evidence="1">
        <name>[4Fe-4S] cluster</name>
        <dbReference type="ChEBI" id="CHEBI:49883"/>
    </cofactor>
</comment>
<evidence type="ECO:0000313" key="10">
    <source>
        <dbReference type="EMBL" id="CUG02006.1"/>
    </source>
</evidence>
<dbReference type="GO" id="GO:0016829">
    <property type="term" value="F:lyase activity"/>
    <property type="evidence" value="ECO:0007669"/>
    <property type="project" value="UniProtKB-KW"/>
</dbReference>
<evidence type="ECO:0000256" key="8">
    <source>
        <dbReference type="SAM" id="SignalP"/>
    </source>
</evidence>
<gene>
    <name evidence="10" type="ORF">BSAL_69520</name>
</gene>
<keyword evidence="5" id="KW-0547">Nucleotide-binding</keyword>
<evidence type="ECO:0000259" key="9">
    <source>
        <dbReference type="PROSITE" id="PS50902"/>
    </source>
</evidence>
<feature type="domain" description="Flavodoxin-like" evidence="9">
    <location>
        <begin position="37"/>
        <end position="195"/>
    </location>
</feature>
<dbReference type="InterPro" id="IPR008254">
    <property type="entry name" value="Flavodoxin/NO_synth"/>
</dbReference>
<dbReference type="Gene3D" id="3.20.20.70">
    <property type="entry name" value="Aldolase class I"/>
    <property type="match status" value="2"/>
</dbReference>
<dbReference type="InterPro" id="IPR013917">
    <property type="entry name" value="tRNA_wybutosine-synth"/>
</dbReference>
<dbReference type="GO" id="GO:0031591">
    <property type="term" value="P:wybutosine biosynthetic process"/>
    <property type="evidence" value="ECO:0007669"/>
    <property type="project" value="TreeGrafter"/>
</dbReference>
<proteinExistence type="predicted"/>
<accession>A0A0S4IRG7</accession>
<dbReference type="Pfam" id="PF00258">
    <property type="entry name" value="Flavodoxin_1"/>
    <property type="match status" value="1"/>
</dbReference>
<dbReference type="PROSITE" id="PS50902">
    <property type="entry name" value="FLAVODOXIN_LIKE"/>
    <property type="match status" value="1"/>
</dbReference>
<feature type="chain" id="PRO_5006621459" description="Flavodoxin-like domain-containing protein" evidence="8">
    <location>
        <begin position="17"/>
        <end position="569"/>
    </location>
</feature>
<dbReference type="InterPro" id="IPR013785">
    <property type="entry name" value="Aldolase_TIM"/>
</dbReference>